<reference evidence="2 3" key="1">
    <citation type="journal article" date="2015" name="Geomicrobiol. J.">
        <title>Caldisalinibacter kiritimatiensis gen. nov., sp. nov., a moderately thermohalophilic thiosulfate-reducing bacterium from a hypersaline microbial mat.</title>
        <authorList>
            <person name="Ben Hania W."/>
            <person name="Joseph M."/>
            <person name="Fiebig A."/>
            <person name="Bunk B."/>
            <person name="Klenk H.-P."/>
            <person name="Fardeau M.-L."/>
            <person name="Spring S."/>
        </authorList>
    </citation>
    <scope>NUCLEOTIDE SEQUENCE [LARGE SCALE GENOMIC DNA]</scope>
    <source>
        <strain evidence="2 3">L21-TH-D2</strain>
    </source>
</reference>
<dbReference type="OrthoDB" id="9775557at2"/>
<dbReference type="InterPro" id="IPR000073">
    <property type="entry name" value="AB_hydrolase_1"/>
</dbReference>
<evidence type="ECO:0000313" key="3">
    <source>
        <dbReference type="Proteomes" id="UP000013378"/>
    </source>
</evidence>
<dbReference type="EMBL" id="ARZA01000186">
    <property type="protein sequence ID" value="EOD00336.1"/>
    <property type="molecule type" value="Genomic_DNA"/>
</dbReference>
<dbReference type="PANTHER" id="PTHR43798">
    <property type="entry name" value="MONOACYLGLYCEROL LIPASE"/>
    <property type="match status" value="1"/>
</dbReference>
<dbReference type="InterPro" id="IPR029058">
    <property type="entry name" value="AB_hydrolase_fold"/>
</dbReference>
<dbReference type="Gene3D" id="3.40.50.1820">
    <property type="entry name" value="alpha/beta hydrolase"/>
    <property type="match status" value="1"/>
</dbReference>
<name>R1CNQ8_9FIRM</name>
<dbReference type="STRING" id="1304284.L21TH_1635"/>
<organism evidence="2 3">
    <name type="scientific">Caldisalinibacter kiritimatiensis</name>
    <dbReference type="NCBI Taxonomy" id="1304284"/>
    <lineage>
        <taxon>Bacteria</taxon>
        <taxon>Bacillati</taxon>
        <taxon>Bacillota</taxon>
        <taxon>Tissierellia</taxon>
        <taxon>Tissierellales</taxon>
        <taxon>Thermohalobacteraceae</taxon>
        <taxon>Caldisalinibacter</taxon>
    </lineage>
</organism>
<dbReference type="Pfam" id="PF00561">
    <property type="entry name" value="Abhydrolase_1"/>
    <property type="match status" value="1"/>
</dbReference>
<dbReference type="PRINTS" id="PR00111">
    <property type="entry name" value="ABHYDROLASE"/>
</dbReference>
<dbReference type="Proteomes" id="UP000013378">
    <property type="component" value="Unassembled WGS sequence"/>
</dbReference>
<keyword evidence="2" id="KW-0378">Hydrolase</keyword>
<accession>R1CNQ8</accession>
<keyword evidence="3" id="KW-1185">Reference proteome</keyword>
<proteinExistence type="predicted"/>
<dbReference type="eggNOG" id="COG2267">
    <property type="taxonomic scope" value="Bacteria"/>
</dbReference>
<sequence>MPYLSVNDKNIYYEMYGEGEPLVVLNGIMMSTASWQAFIEPFSKQYKLVLMDFVDQGKSEKVEEIYTQDLQAEVLKGLIDKLGFTKVHLLGISYGGEVALKFALKYQDKINSLILSNTTSYTNELLKDLGKAWIKAAKTYDGETFFRTVIPSVYSIEFYDNNIEWLRKREKLFIQLFTKEWYDAFVRLVISAESLNVTEQLHEINVPTLIIGSEYDSTTPLRLQEHIYKRIKDSKFVVIKGAGHASMYEKPYEFVSIVLGFLNTYRYSFNIV</sequence>
<protein>
    <submittedName>
        <fullName evidence="2">Alpha/beta hydrolase superfamily protein</fullName>
    </submittedName>
</protein>
<dbReference type="GO" id="GO:0016787">
    <property type="term" value="F:hydrolase activity"/>
    <property type="evidence" value="ECO:0007669"/>
    <property type="project" value="UniProtKB-KW"/>
</dbReference>
<feature type="domain" description="AB hydrolase-1" evidence="1">
    <location>
        <begin position="21"/>
        <end position="251"/>
    </location>
</feature>
<dbReference type="RefSeq" id="WP_006313877.1">
    <property type="nucleotide sequence ID" value="NZ_ARZA01000186.1"/>
</dbReference>
<evidence type="ECO:0000313" key="2">
    <source>
        <dbReference type="EMBL" id="EOD00336.1"/>
    </source>
</evidence>
<dbReference type="SUPFAM" id="SSF53474">
    <property type="entry name" value="alpha/beta-Hydrolases"/>
    <property type="match status" value="1"/>
</dbReference>
<comment type="caution">
    <text evidence="2">The sequence shown here is derived from an EMBL/GenBank/DDBJ whole genome shotgun (WGS) entry which is preliminary data.</text>
</comment>
<evidence type="ECO:0000259" key="1">
    <source>
        <dbReference type="Pfam" id="PF00561"/>
    </source>
</evidence>
<gene>
    <name evidence="2" type="ORF">L21TH_1635</name>
</gene>
<dbReference type="AlphaFoldDB" id="R1CNQ8"/>
<dbReference type="InterPro" id="IPR050266">
    <property type="entry name" value="AB_hydrolase_sf"/>
</dbReference>